<dbReference type="GO" id="GO:0016020">
    <property type="term" value="C:membrane"/>
    <property type="evidence" value="ECO:0007669"/>
    <property type="project" value="InterPro"/>
</dbReference>
<dbReference type="InterPro" id="IPR033900">
    <property type="entry name" value="Gram_neg_porin_domain"/>
</dbReference>
<organism evidence="3 4">
    <name type="scientific">Candidatus Dechloromonas phosphorivorans</name>
    <dbReference type="NCBI Taxonomy" id="2899244"/>
    <lineage>
        <taxon>Bacteria</taxon>
        <taxon>Pseudomonadati</taxon>
        <taxon>Pseudomonadota</taxon>
        <taxon>Betaproteobacteria</taxon>
        <taxon>Rhodocyclales</taxon>
        <taxon>Azonexaceae</taxon>
        <taxon>Dechloromonas</taxon>
    </lineage>
</organism>
<accession>A0A935MQ05</accession>
<dbReference type="Proteomes" id="UP000739411">
    <property type="component" value="Unassembled WGS sequence"/>
</dbReference>
<comment type="caution">
    <text evidence="3">The sequence shown here is derived from an EMBL/GenBank/DDBJ whole genome shotgun (WGS) entry which is preliminary data.</text>
</comment>
<feature type="chain" id="PRO_5037497529" evidence="1">
    <location>
        <begin position="21"/>
        <end position="141"/>
    </location>
</feature>
<dbReference type="EMBL" id="JADJMS010000006">
    <property type="protein sequence ID" value="MBK7414258.1"/>
    <property type="molecule type" value="Genomic_DNA"/>
</dbReference>
<dbReference type="InterPro" id="IPR023614">
    <property type="entry name" value="Porin_dom_sf"/>
</dbReference>
<proteinExistence type="predicted"/>
<keyword evidence="1" id="KW-0732">Signal</keyword>
<dbReference type="Gene3D" id="2.40.160.10">
    <property type="entry name" value="Porin"/>
    <property type="match status" value="1"/>
</dbReference>
<evidence type="ECO:0000313" key="4">
    <source>
        <dbReference type="Proteomes" id="UP000739411"/>
    </source>
</evidence>
<dbReference type="Pfam" id="PF13609">
    <property type="entry name" value="Porin_4"/>
    <property type="match status" value="1"/>
</dbReference>
<reference evidence="3 4" key="1">
    <citation type="submission" date="2020-10" db="EMBL/GenBank/DDBJ databases">
        <title>Connecting structure to function with the recovery of over 1000 high-quality activated sludge metagenome-assembled genomes encoding full-length rRNA genes using long-read sequencing.</title>
        <authorList>
            <person name="Singleton C.M."/>
            <person name="Petriglieri F."/>
            <person name="Kristensen J.M."/>
            <person name="Kirkegaard R.H."/>
            <person name="Michaelsen T.Y."/>
            <person name="Andersen M.H."/>
            <person name="Karst S.M."/>
            <person name="Dueholm M.S."/>
            <person name="Nielsen P.H."/>
            <person name="Albertsen M."/>
        </authorList>
    </citation>
    <scope>NUCLEOTIDE SEQUENCE [LARGE SCALE GENOMIC DNA]</scope>
    <source>
        <strain evidence="3">EsbW_18-Q3-R4-48_BATAC.463</strain>
    </source>
</reference>
<dbReference type="AlphaFoldDB" id="A0A935MQ05"/>
<evidence type="ECO:0000313" key="3">
    <source>
        <dbReference type="EMBL" id="MBK7414258.1"/>
    </source>
</evidence>
<feature type="domain" description="Porin" evidence="2">
    <location>
        <begin position="7"/>
        <end position="83"/>
    </location>
</feature>
<dbReference type="GO" id="GO:0015288">
    <property type="term" value="F:porin activity"/>
    <property type="evidence" value="ECO:0007669"/>
    <property type="project" value="InterPro"/>
</dbReference>
<evidence type="ECO:0000259" key="2">
    <source>
        <dbReference type="Pfam" id="PF13609"/>
    </source>
</evidence>
<dbReference type="SUPFAM" id="SSF56935">
    <property type="entry name" value="Porins"/>
    <property type="match status" value="1"/>
</dbReference>
<evidence type="ECO:0000256" key="1">
    <source>
        <dbReference type="SAM" id="SignalP"/>
    </source>
</evidence>
<sequence length="141" mass="15448">MQKKIIALAIAGLASTAAFAQSNVTVYGVVDAAYIYTHTNGGDRLNNKANEKHGNDFNGIQSGQLTGSRIGFKGTEDLGNGLEGCVRSGIRHRTRQQQWYRQQRLRPECSPTVRPACPARLAPCPWVVSTLLATTPLHWTR</sequence>
<feature type="signal peptide" evidence="1">
    <location>
        <begin position="1"/>
        <end position="20"/>
    </location>
</feature>
<name>A0A935MQ05_9RHOO</name>
<gene>
    <name evidence="3" type="ORF">IPJ38_03130</name>
</gene>
<protein>
    <submittedName>
        <fullName evidence="3">Porin</fullName>
    </submittedName>
</protein>